<reference evidence="1 2" key="1">
    <citation type="submission" date="2024-03" db="EMBL/GenBank/DDBJ databases">
        <title>The Acrasis kona genome and developmental transcriptomes reveal deep origins of eukaryotic multicellular pathways.</title>
        <authorList>
            <person name="Sheikh S."/>
            <person name="Fu C.-J."/>
            <person name="Brown M.W."/>
            <person name="Baldauf S.L."/>
        </authorList>
    </citation>
    <scope>NUCLEOTIDE SEQUENCE [LARGE SCALE GENOMIC DNA]</scope>
    <source>
        <strain evidence="1 2">ATCC MYA-3509</strain>
    </source>
</reference>
<keyword evidence="2" id="KW-1185">Reference proteome</keyword>
<organism evidence="1 2">
    <name type="scientific">Acrasis kona</name>
    <dbReference type="NCBI Taxonomy" id="1008807"/>
    <lineage>
        <taxon>Eukaryota</taxon>
        <taxon>Discoba</taxon>
        <taxon>Heterolobosea</taxon>
        <taxon>Tetramitia</taxon>
        <taxon>Eutetramitia</taxon>
        <taxon>Acrasidae</taxon>
        <taxon>Acrasis</taxon>
    </lineage>
</organism>
<dbReference type="Proteomes" id="UP001431209">
    <property type="component" value="Unassembled WGS sequence"/>
</dbReference>
<accession>A0AAW2ZCB7</accession>
<dbReference type="AlphaFoldDB" id="A0AAW2ZCB7"/>
<comment type="caution">
    <text evidence="1">The sequence shown here is derived from an EMBL/GenBank/DDBJ whole genome shotgun (WGS) entry which is preliminary data.</text>
</comment>
<evidence type="ECO:0000313" key="1">
    <source>
        <dbReference type="EMBL" id="KAL0486949.1"/>
    </source>
</evidence>
<protein>
    <submittedName>
        <fullName evidence="1">Uncharacterized protein</fullName>
    </submittedName>
</protein>
<sequence>MTLLFNTFSLCPQCSFVEGLGTDKKQWKQAKIVEEENGVVNQLCVCDTHGEHRITICSDGSFFRKMLRYSPGIMDTTRNTILDIEEMDKRLTYRDPAFKNHPLTIEVDLFVAGSSAEFLEDQKLLLNISTACTAPTVLQNKNYILRLNGKLTQDMVTLNKKIKLVIKYQRSSGGCNPILLELSYDRIAELSKVQETVLLDSLVHPSMQIYVEKGKEARDVEELRNAYNALYNISNMQVVLRIMISQPFPCLTNILELVRFHMVGFTRFILIEVERTPKQIISSFKSSENLTMDPLEVLKSIQKDTHDQLVVGDFYPASVGMILEPFLGLMDMGRYNIRPSPWCGFATCLVNTPGDESGLGELRSVPLSRLFDIDLIHSEMIKVLNKIRHKDDKVSLGTMRDIRKIINSSMRPNMSEYLPTDLLGYAIDSNRRQLMDNTLRDVQFLIVHNLMDVASIDMVRRTRCSTCGISGDATVASCTKCL</sequence>
<name>A0AAW2ZCB7_9EUKA</name>
<proteinExistence type="predicted"/>
<evidence type="ECO:0000313" key="2">
    <source>
        <dbReference type="Proteomes" id="UP001431209"/>
    </source>
</evidence>
<dbReference type="EMBL" id="JAOPGA020001286">
    <property type="protein sequence ID" value="KAL0486949.1"/>
    <property type="molecule type" value="Genomic_DNA"/>
</dbReference>
<gene>
    <name evidence="1" type="ORF">AKO1_001253</name>
</gene>